<evidence type="ECO:0000256" key="5">
    <source>
        <dbReference type="ARBA" id="ARBA00024042"/>
    </source>
</evidence>
<dbReference type="STRING" id="265719.SAMN04488509_11420"/>
<feature type="binding site" evidence="7">
    <location>
        <begin position="80"/>
        <end position="82"/>
    </location>
    <ligand>
        <name>FMN</name>
        <dbReference type="ChEBI" id="CHEBI:58210"/>
    </ligand>
</feature>
<feature type="binding site" evidence="7">
    <location>
        <position position="283"/>
    </location>
    <ligand>
        <name>glyoxylate</name>
        <dbReference type="ChEBI" id="CHEBI:36655"/>
    </ligand>
</feature>
<dbReference type="PROSITE" id="PS00557">
    <property type="entry name" value="FMN_HYDROXY_ACID_DH_1"/>
    <property type="match status" value="1"/>
</dbReference>
<reference evidence="9 10" key="1">
    <citation type="submission" date="2016-10" db="EMBL/GenBank/DDBJ databases">
        <authorList>
            <person name="de Groot N.N."/>
        </authorList>
    </citation>
    <scope>NUCLEOTIDE SEQUENCE [LARGE SCALE GENOMIC DNA]</scope>
    <source>
        <strain evidence="9 10">DSM 16957</strain>
    </source>
</reference>
<feature type="binding site" evidence="7">
    <location>
        <position position="109"/>
    </location>
    <ligand>
        <name>FMN</name>
        <dbReference type="ChEBI" id="CHEBI:58210"/>
    </ligand>
</feature>
<evidence type="ECO:0000313" key="9">
    <source>
        <dbReference type="EMBL" id="SDE02271.1"/>
    </source>
</evidence>
<dbReference type="CDD" id="cd02809">
    <property type="entry name" value="alpha_hydroxyacid_oxid_FMN"/>
    <property type="match status" value="1"/>
</dbReference>
<dbReference type="GO" id="GO:0010181">
    <property type="term" value="F:FMN binding"/>
    <property type="evidence" value="ECO:0007669"/>
    <property type="project" value="InterPro"/>
</dbReference>
<dbReference type="PIRSF" id="PIRSF000138">
    <property type="entry name" value="Al-hdrx_acd_dh"/>
    <property type="match status" value="1"/>
</dbReference>
<dbReference type="OrthoDB" id="9770452at2"/>
<feature type="domain" description="FMN hydroxy acid dehydrogenase" evidence="8">
    <location>
        <begin position="1"/>
        <end position="383"/>
    </location>
</feature>
<protein>
    <submittedName>
        <fullName evidence="9">L-lactate dehydrogenase (Cytochrome)</fullName>
    </submittedName>
</protein>
<dbReference type="InterPro" id="IPR012133">
    <property type="entry name" value="Alpha-hydoxy_acid_DH_FMN"/>
</dbReference>
<evidence type="ECO:0000256" key="4">
    <source>
        <dbReference type="ARBA" id="ARBA00023002"/>
    </source>
</evidence>
<evidence type="ECO:0000256" key="2">
    <source>
        <dbReference type="ARBA" id="ARBA00022630"/>
    </source>
</evidence>
<dbReference type="GO" id="GO:0005886">
    <property type="term" value="C:plasma membrane"/>
    <property type="evidence" value="ECO:0007669"/>
    <property type="project" value="TreeGrafter"/>
</dbReference>
<evidence type="ECO:0000256" key="7">
    <source>
        <dbReference type="PIRSR" id="PIRSR000138-2"/>
    </source>
</evidence>
<dbReference type="Gene3D" id="3.20.20.70">
    <property type="entry name" value="Aldolase class I"/>
    <property type="match status" value="1"/>
</dbReference>
<feature type="binding site" evidence="7">
    <location>
        <position position="27"/>
    </location>
    <ligand>
        <name>glyoxylate</name>
        <dbReference type="ChEBI" id="CHEBI:36655"/>
    </ligand>
</feature>
<keyword evidence="2 7" id="KW-0285">Flavoprotein</keyword>
<dbReference type="GO" id="GO:0009060">
    <property type="term" value="P:aerobic respiration"/>
    <property type="evidence" value="ECO:0007669"/>
    <property type="project" value="TreeGrafter"/>
</dbReference>
<keyword evidence="10" id="KW-1185">Reference proteome</keyword>
<dbReference type="Pfam" id="PF01070">
    <property type="entry name" value="FMN_dh"/>
    <property type="match status" value="1"/>
</dbReference>
<feature type="binding site" evidence="7">
    <location>
        <position position="256"/>
    </location>
    <ligand>
        <name>FMN</name>
        <dbReference type="ChEBI" id="CHEBI:58210"/>
    </ligand>
</feature>
<dbReference type="GO" id="GO:0004459">
    <property type="term" value="F:L-lactate dehydrogenase (NAD+) activity"/>
    <property type="evidence" value="ECO:0007669"/>
    <property type="project" value="TreeGrafter"/>
</dbReference>
<feature type="binding site" evidence="7">
    <location>
        <begin position="334"/>
        <end position="335"/>
    </location>
    <ligand>
        <name>FMN</name>
        <dbReference type="ChEBI" id="CHEBI:58210"/>
    </ligand>
</feature>
<keyword evidence="4" id="KW-0560">Oxidoreductase</keyword>
<comment type="cofactor">
    <cofactor evidence="1">
        <name>FMN</name>
        <dbReference type="ChEBI" id="CHEBI:58210"/>
    </cofactor>
</comment>
<evidence type="ECO:0000313" key="10">
    <source>
        <dbReference type="Proteomes" id="UP000199603"/>
    </source>
</evidence>
<dbReference type="FunFam" id="3.20.20.70:FF:000029">
    <property type="entry name" value="L-lactate dehydrogenase"/>
    <property type="match status" value="1"/>
</dbReference>
<feature type="binding site" evidence="7">
    <location>
        <position position="278"/>
    </location>
    <ligand>
        <name>FMN</name>
        <dbReference type="ChEBI" id="CHEBI:58210"/>
    </ligand>
</feature>
<feature type="binding site" evidence="7">
    <location>
        <position position="280"/>
    </location>
    <ligand>
        <name>glyoxylate</name>
        <dbReference type="ChEBI" id="CHEBI:36655"/>
    </ligand>
</feature>
<feature type="binding site" evidence="7">
    <location>
        <position position="158"/>
    </location>
    <ligand>
        <name>FMN</name>
        <dbReference type="ChEBI" id="CHEBI:58210"/>
    </ligand>
</feature>
<dbReference type="SUPFAM" id="SSF51395">
    <property type="entry name" value="FMN-linked oxidoreductases"/>
    <property type="match status" value="1"/>
</dbReference>
<feature type="binding site" evidence="7">
    <location>
        <begin position="311"/>
        <end position="315"/>
    </location>
    <ligand>
        <name>FMN</name>
        <dbReference type="ChEBI" id="CHEBI:58210"/>
    </ligand>
</feature>
<dbReference type="NCBIfam" id="NF008398">
    <property type="entry name" value="PRK11197.1"/>
    <property type="match status" value="1"/>
</dbReference>
<feature type="active site" description="Proton acceptor" evidence="6">
    <location>
        <position position="280"/>
    </location>
</feature>
<dbReference type="InterPro" id="IPR008259">
    <property type="entry name" value="FMN_hydac_DH_AS"/>
</dbReference>
<sequence>MFGSYPVTAGDYRERARSRLPRFLFDYLDGGAGAEQTLAANADDWARLRLRQRVLVDVEGVDTASPLLGEACALPLALAPVGFAGMMARRGEGQAARAAKALQVPFTLSTVGICSYAEVVAASGLAPWFQLYMLRDRGLVAALLDQVWAEGCRTLVFTIDLPVLGPRHRDPRHGIGRPGLRPKLIKLAQLLSRPGWLRAVGIGGKPHSFGSLGAHVPAANDFETFRHWVDAQFDPSVTWKDIDWLRARWQGRLALKGLLDADDIAPALDSGADALIVSNHGGRQLDGAPSTARVLPAIATRVDRRCSLLVDGGIRSGVDVFRALARGAEGVLIGRPWVWALASAGEAGVRALIETWQNELRTTMALAGVTRIADIGPQHLEPG</sequence>
<evidence type="ECO:0000259" key="8">
    <source>
        <dbReference type="PROSITE" id="PS51349"/>
    </source>
</evidence>
<feature type="binding site" evidence="7">
    <location>
        <position position="132"/>
    </location>
    <ligand>
        <name>glyoxylate</name>
        <dbReference type="ChEBI" id="CHEBI:36655"/>
    </ligand>
</feature>
<dbReference type="PANTHER" id="PTHR10578:SF85">
    <property type="entry name" value="L-LACTATE DEHYDROGENASE"/>
    <property type="match status" value="1"/>
</dbReference>
<evidence type="ECO:0000256" key="6">
    <source>
        <dbReference type="PIRSR" id="PIRSR000138-1"/>
    </source>
</evidence>
<proteinExistence type="inferred from homology"/>
<organism evidence="9 10">
    <name type="scientific">Aquimonas voraii</name>
    <dbReference type="NCBI Taxonomy" id="265719"/>
    <lineage>
        <taxon>Bacteria</taxon>
        <taxon>Pseudomonadati</taxon>
        <taxon>Pseudomonadota</taxon>
        <taxon>Gammaproteobacteria</taxon>
        <taxon>Lysobacterales</taxon>
        <taxon>Lysobacteraceae</taxon>
        <taxon>Aquimonas</taxon>
    </lineage>
</organism>
<accession>A0A1G6ZID8</accession>
<dbReference type="InterPro" id="IPR000262">
    <property type="entry name" value="FMN-dep_DH"/>
</dbReference>
<dbReference type="EMBL" id="FNAG01000014">
    <property type="protein sequence ID" value="SDE02271.1"/>
    <property type="molecule type" value="Genomic_DNA"/>
</dbReference>
<gene>
    <name evidence="9" type="ORF">SAMN04488509_11420</name>
</gene>
<dbReference type="InterPro" id="IPR013785">
    <property type="entry name" value="Aldolase_TIM"/>
</dbReference>
<dbReference type="PANTHER" id="PTHR10578">
    <property type="entry name" value="S -2-HYDROXY-ACID OXIDASE-RELATED"/>
    <property type="match status" value="1"/>
</dbReference>
<dbReference type="RefSeq" id="WP_091245038.1">
    <property type="nucleotide sequence ID" value="NZ_FNAG01000014.1"/>
</dbReference>
<evidence type="ECO:0000256" key="1">
    <source>
        <dbReference type="ARBA" id="ARBA00001917"/>
    </source>
</evidence>
<comment type="similarity">
    <text evidence="5">Belongs to the FMN-dependent alpha-hydroxy acid dehydrogenase family.</text>
</comment>
<dbReference type="PROSITE" id="PS51349">
    <property type="entry name" value="FMN_HYDROXY_ACID_DH_2"/>
    <property type="match status" value="1"/>
</dbReference>
<dbReference type="Proteomes" id="UP000199603">
    <property type="component" value="Unassembled WGS sequence"/>
</dbReference>
<feature type="binding site" evidence="7">
    <location>
        <position position="130"/>
    </location>
    <ligand>
        <name>FMN</name>
        <dbReference type="ChEBI" id="CHEBI:58210"/>
    </ligand>
</feature>
<dbReference type="InterPro" id="IPR037396">
    <property type="entry name" value="FMN_HAD"/>
</dbReference>
<keyword evidence="3 7" id="KW-0288">FMN</keyword>
<name>A0A1G6ZID8_9GAMM</name>
<dbReference type="AlphaFoldDB" id="A0A1G6ZID8"/>
<evidence type="ECO:0000256" key="3">
    <source>
        <dbReference type="ARBA" id="ARBA00022643"/>
    </source>
</evidence>
<feature type="binding site" evidence="7">
    <location>
        <position position="167"/>
    </location>
    <ligand>
        <name>glyoxylate</name>
        <dbReference type="ChEBI" id="CHEBI:36655"/>
    </ligand>
</feature>